<organism evidence="1">
    <name type="scientific">marine sediment metagenome</name>
    <dbReference type="NCBI Taxonomy" id="412755"/>
    <lineage>
        <taxon>unclassified sequences</taxon>
        <taxon>metagenomes</taxon>
        <taxon>ecological metagenomes</taxon>
    </lineage>
</organism>
<name>A0A0F9LVR3_9ZZZZ</name>
<dbReference type="EMBL" id="LAZR01005741">
    <property type="protein sequence ID" value="KKM97508.1"/>
    <property type="molecule type" value="Genomic_DNA"/>
</dbReference>
<protein>
    <submittedName>
        <fullName evidence="1">Uncharacterized protein</fullName>
    </submittedName>
</protein>
<sequence>MPVYYLRNSKAPDGKIVPITVSLNLEVLDPVPWPAATGTVFPNDPFPDTKDPEGERIWILTVSTSELDSSGDKIGIEVVNVLSLDTVHDEIEAAMGRIGEQIDWGTLLVDNVAPQLKSLEPSITQTENVPITSNVIARIIDPLPAAGLDLSTLNMSINELPVISGGVAVSPNDIELRGTVFDTTVIFRPKRIL</sequence>
<proteinExistence type="predicted"/>
<comment type="caution">
    <text evidence="1">The sequence shown here is derived from an EMBL/GenBank/DDBJ whole genome shotgun (WGS) entry which is preliminary data.</text>
</comment>
<accession>A0A0F9LVR3</accession>
<dbReference type="AlphaFoldDB" id="A0A0F9LVR3"/>
<evidence type="ECO:0000313" key="1">
    <source>
        <dbReference type="EMBL" id="KKM97508.1"/>
    </source>
</evidence>
<gene>
    <name evidence="1" type="ORF">LCGC14_1167340</name>
</gene>
<reference evidence="1" key="1">
    <citation type="journal article" date="2015" name="Nature">
        <title>Complex archaea that bridge the gap between prokaryotes and eukaryotes.</title>
        <authorList>
            <person name="Spang A."/>
            <person name="Saw J.H."/>
            <person name="Jorgensen S.L."/>
            <person name="Zaremba-Niedzwiedzka K."/>
            <person name="Martijn J."/>
            <person name="Lind A.E."/>
            <person name="van Eijk R."/>
            <person name="Schleper C."/>
            <person name="Guy L."/>
            <person name="Ettema T.J."/>
        </authorList>
    </citation>
    <scope>NUCLEOTIDE SEQUENCE</scope>
</reference>